<comment type="cofactor">
    <cofactor evidence="1">
        <name>dipyrromethane</name>
        <dbReference type="ChEBI" id="CHEBI:60342"/>
    </cofactor>
</comment>
<evidence type="ECO:0000313" key="13">
    <source>
        <dbReference type="EMBL" id="OON18377.1"/>
    </source>
</evidence>
<dbReference type="PANTHER" id="PTHR11557:SF0">
    <property type="entry name" value="PORPHOBILINOGEN DEAMINASE"/>
    <property type="match status" value="1"/>
</dbReference>
<dbReference type="GO" id="GO:0005737">
    <property type="term" value="C:cytoplasm"/>
    <property type="evidence" value="ECO:0007669"/>
    <property type="project" value="TreeGrafter"/>
</dbReference>
<protein>
    <recommendedName>
        <fullName evidence="5">hydroxymethylbilane synthase</fullName>
        <ecNumber evidence="5">2.5.1.61</ecNumber>
    </recommendedName>
    <alternativeName>
        <fullName evidence="8">Hydroxymethylbilane synthase</fullName>
    </alternativeName>
</protein>
<dbReference type="GO" id="GO:0004418">
    <property type="term" value="F:hydroxymethylbilane synthase activity"/>
    <property type="evidence" value="ECO:0007669"/>
    <property type="project" value="UniProtKB-EC"/>
</dbReference>
<dbReference type="InterPro" id="IPR004114">
    <property type="entry name" value="THUMP_dom"/>
</dbReference>
<feature type="domain" description="Porphobilinogen deaminase C-terminal" evidence="12">
    <location>
        <begin position="246"/>
        <end position="299"/>
    </location>
</feature>
<dbReference type="InterPro" id="IPR022417">
    <property type="entry name" value="Porphobilin_deaminase_N"/>
</dbReference>
<dbReference type="EMBL" id="KV894243">
    <property type="protein sequence ID" value="OON18377.1"/>
    <property type="molecule type" value="Genomic_DNA"/>
</dbReference>
<dbReference type="PROSITE" id="PS00533">
    <property type="entry name" value="PORPHOBILINOGEN_DEAM"/>
    <property type="match status" value="1"/>
</dbReference>
<dbReference type="CDD" id="cd11717">
    <property type="entry name" value="THUMP_THUMPD1_like"/>
    <property type="match status" value="1"/>
</dbReference>
<comment type="pathway">
    <text evidence="3">Porphyrin-containing compound metabolism; protoporphyrin-IX biosynthesis; coproporphyrinogen-III from 5-aminolevulinate: step 2/4.</text>
</comment>
<sequence length="773" mass="85106">MSGKNVRTIRVGSRRSQLALVQTHLAIDMLRAKNNLLEFEVVKIATVGDKILDVALSKIGDKSLFTKELERALEDNEVDFVVHSLKDVPTSMPEGLVLGCVFDRTSPEDVVLMSPKNRGRKLRDLPEGSVVGTSALRRSATLKRLYPHLNFISIRGNLNTRLNKLDLESETKTKEDDSAVHTVRYDAIVLAKAGIERLGWADRIDEVLDNCFHAVSQGALACECRKNDTFILSVLADLHNESACLSAIAERSLMQHLDGGCSTPIGVRHQLIPSVGHPHHLVLEANVLSVDGAQYVEASVSAEFPHLIPRGSKRPLSVCENDVEEIHSLLPKQPRISGSDPRAGHPPTSEITHLNLSCSEEELQSADDPSAVFMGVHVSPICSVARLRMARSKRVGRILAEKLLASGASRILEEIRSQTLTASKTNMAPHKTNVDRKKRKAYYRKSAAACKRQKMASVEDPDRPAQNIPKSLESGMTGYLITCNRKERSAMLESFRLLNDALSKITSSPIIFPPGTQTSDCPRLQYCPKPPQTTPCDGNDEDDDILSELRRENNDTDKPVGSGSSTRFSFYSIRCGVSNCLFLLHLSESASAGDIVHSIFQHLLDTKEPQSRYVLRLLPVAATCQANCVEIKQCIRKLWAAFLGTVSVNTATPVTVTQAPDTSDAAGIEVTNNSSSPDPSPSVHRLCPNVPPQRAKEQTMKGPKTFLVMFKARNYNLLSRDNAIEATVSAVQSVDSSWRINPNTPSVIIYVNVLRTVACISLLENFDLYRKYN</sequence>
<dbReference type="PRINTS" id="PR00151">
    <property type="entry name" value="PORPHBDMNASE"/>
</dbReference>
<accession>A0A1S8WV79</accession>
<dbReference type="FunFam" id="3.40.190.10:FF:000004">
    <property type="entry name" value="Porphobilinogen deaminase"/>
    <property type="match status" value="1"/>
</dbReference>
<comment type="similarity">
    <text evidence="4">Belongs to the HMBS family.</text>
</comment>
<evidence type="ECO:0000313" key="14">
    <source>
        <dbReference type="Proteomes" id="UP000243686"/>
    </source>
</evidence>
<keyword evidence="14" id="KW-1185">Reference proteome</keyword>
<dbReference type="Pfam" id="PF01379">
    <property type="entry name" value="Porphobil_deam"/>
    <property type="match status" value="1"/>
</dbReference>
<dbReference type="Pfam" id="PF02926">
    <property type="entry name" value="THUMP"/>
    <property type="match status" value="1"/>
</dbReference>
<dbReference type="SUPFAM" id="SSF53850">
    <property type="entry name" value="Periplasmic binding protein-like II"/>
    <property type="match status" value="1"/>
</dbReference>
<dbReference type="Gene3D" id="3.40.190.10">
    <property type="entry name" value="Periplasmic binding protein-like II"/>
    <property type="match status" value="2"/>
</dbReference>
<dbReference type="SUPFAM" id="SSF143437">
    <property type="entry name" value="THUMP domain-like"/>
    <property type="match status" value="1"/>
</dbReference>
<dbReference type="CDD" id="cd13645">
    <property type="entry name" value="PBP2_HuPBGD_like"/>
    <property type="match status" value="1"/>
</dbReference>
<evidence type="ECO:0000256" key="7">
    <source>
        <dbReference type="ARBA" id="ARBA00023244"/>
    </source>
</evidence>
<feature type="domain" description="THUMP" evidence="11">
    <location>
        <begin position="696"/>
        <end position="762"/>
    </location>
</feature>
<gene>
    <name evidence="13" type="ORF">X801_05770</name>
</gene>
<dbReference type="Pfam" id="PF03900">
    <property type="entry name" value="Porphobil_deamC"/>
    <property type="match status" value="1"/>
</dbReference>
<dbReference type="InterPro" id="IPR022419">
    <property type="entry name" value="Porphobilin_deaminase_cofac_BS"/>
</dbReference>
<dbReference type="SUPFAM" id="SSF54782">
    <property type="entry name" value="Porphobilinogen deaminase (hydroxymethylbilane synthase), C-terminal domain"/>
    <property type="match status" value="1"/>
</dbReference>
<dbReference type="EC" id="2.5.1.61" evidence="5"/>
<dbReference type="NCBIfam" id="TIGR00212">
    <property type="entry name" value="hemC"/>
    <property type="match status" value="1"/>
</dbReference>
<evidence type="ECO:0000259" key="12">
    <source>
        <dbReference type="Pfam" id="PF03900"/>
    </source>
</evidence>
<comment type="function">
    <text evidence="2">Tetrapolymerization of the monopyrrole PBG into the hydroxymethylbilane pre-uroporphyrinogen in several discrete steps.</text>
</comment>
<dbReference type="Gene3D" id="3.30.2300.10">
    <property type="entry name" value="THUMP superfamily"/>
    <property type="match status" value="1"/>
</dbReference>
<keyword evidence="7" id="KW-0627">Porphyrin biosynthesis</keyword>
<reference evidence="13 14" key="1">
    <citation type="submission" date="2015-03" db="EMBL/GenBank/DDBJ databases">
        <title>Draft genome of the nematode, Opisthorchis viverrini.</title>
        <authorList>
            <person name="Mitreva M."/>
        </authorList>
    </citation>
    <scope>NUCLEOTIDE SEQUENCE [LARGE SCALE GENOMIC DNA]</scope>
    <source>
        <strain evidence="13">Khon Kaen</strain>
    </source>
</reference>
<evidence type="ECO:0000259" key="10">
    <source>
        <dbReference type="Pfam" id="PF01379"/>
    </source>
</evidence>
<dbReference type="InterPro" id="IPR022418">
    <property type="entry name" value="Porphobilinogen_deaminase_C"/>
</dbReference>
<evidence type="ECO:0000256" key="5">
    <source>
        <dbReference type="ARBA" id="ARBA00012655"/>
    </source>
</evidence>
<keyword evidence="6" id="KW-0808">Transferase</keyword>
<evidence type="ECO:0000256" key="3">
    <source>
        <dbReference type="ARBA" id="ARBA00004735"/>
    </source>
</evidence>
<dbReference type="UniPathway" id="UPA00251">
    <property type="reaction ID" value="UER00319"/>
</dbReference>
<dbReference type="PANTHER" id="PTHR11557">
    <property type="entry name" value="PORPHOBILINOGEN DEAMINASE"/>
    <property type="match status" value="1"/>
</dbReference>
<name>A0A1S8WV79_OPIVI</name>
<dbReference type="InterPro" id="IPR040183">
    <property type="entry name" value="THUMPD1-like"/>
</dbReference>
<dbReference type="InterPro" id="IPR000860">
    <property type="entry name" value="HemC"/>
</dbReference>
<evidence type="ECO:0000256" key="1">
    <source>
        <dbReference type="ARBA" id="ARBA00001916"/>
    </source>
</evidence>
<dbReference type="Proteomes" id="UP000243686">
    <property type="component" value="Unassembled WGS sequence"/>
</dbReference>
<evidence type="ECO:0000256" key="2">
    <source>
        <dbReference type="ARBA" id="ARBA00002869"/>
    </source>
</evidence>
<dbReference type="FunFam" id="3.40.190.10:FF:000005">
    <property type="entry name" value="Porphobilinogen deaminase"/>
    <property type="match status" value="1"/>
</dbReference>
<dbReference type="AlphaFoldDB" id="A0A1S8WV79"/>
<dbReference type="InterPro" id="IPR036803">
    <property type="entry name" value="Porphobilinogen_deaminase_C_sf"/>
</dbReference>
<dbReference type="Gene3D" id="3.30.160.40">
    <property type="entry name" value="Porphobilinogen deaminase, C-terminal domain"/>
    <property type="match status" value="1"/>
</dbReference>
<evidence type="ECO:0000256" key="6">
    <source>
        <dbReference type="ARBA" id="ARBA00022679"/>
    </source>
</evidence>
<dbReference type="GO" id="GO:0003723">
    <property type="term" value="F:RNA binding"/>
    <property type="evidence" value="ECO:0007669"/>
    <property type="project" value="InterPro"/>
</dbReference>
<dbReference type="GO" id="GO:0006400">
    <property type="term" value="P:tRNA modification"/>
    <property type="evidence" value="ECO:0007669"/>
    <property type="project" value="InterPro"/>
</dbReference>
<evidence type="ECO:0000259" key="11">
    <source>
        <dbReference type="Pfam" id="PF02926"/>
    </source>
</evidence>
<evidence type="ECO:0000256" key="8">
    <source>
        <dbReference type="ARBA" id="ARBA00033064"/>
    </source>
</evidence>
<evidence type="ECO:0000256" key="9">
    <source>
        <dbReference type="SAM" id="MobiDB-lite"/>
    </source>
</evidence>
<proteinExistence type="inferred from homology"/>
<dbReference type="GO" id="GO:0006782">
    <property type="term" value="P:protoporphyrinogen IX biosynthetic process"/>
    <property type="evidence" value="ECO:0007669"/>
    <property type="project" value="UniProtKB-UniPathway"/>
</dbReference>
<organism evidence="13 14">
    <name type="scientific">Opisthorchis viverrini</name>
    <name type="common">Southeast Asian liver fluke</name>
    <dbReference type="NCBI Taxonomy" id="6198"/>
    <lineage>
        <taxon>Eukaryota</taxon>
        <taxon>Metazoa</taxon>
        <taxon>Spiralia</taxon>
        <taxon>Lophotrochozoa</taxon>
        <taxon>Platyhelminthes</taxon>
        <taxon>Trematoda</taxon>
        <taxon>Digenea</taxon>
        <taxon>Opisthorchiida</taxon>
        <taxon>Opisthorchiata</taxon>
        <taxon>Opisthorchiidae</taxon>
        <taxon>Opisthorchis</taxon>
    </lineage>
</organism>
<evidence type="ECO:0000256" key="4">
    <source>
        <dbReference type="ARBA" id="ARBA00005638"/>
    </source>
</evidence>
<feature type="domain" description="Porphobilinogen deaminase N-terminal" evidence="10">
    <location>
        <begin position="9"/>
        <end position="231"/>
    </location>
</feature>
<feature type="non-terminal residue" evidence="13">
    <location>
        <position position="773"/>
    </location>
</feature>
<feature type="region of interest" description="Disordered" evidence="9">
    <location>
        <begin position="662"/>
        <end position="684"/>
    </location>
</feature>